<dbReference type="RefSeq" id="WP_060937091.1">
    <property type="nucleotide sequence ID" value="NZ_KQ959321.1"/>
</dbReference>
<dbReference type="AlphaFoldDB" id="A0A133XUK0"/>
<organism evidence="2 3">
    <name type="scientific">Aerococcus christensenii</name>
    <dbReference type="NCBI Taxonomy" id="87541"/>
    <lineage>
        <taxon>Bacteria</taxon>
        <taxon>Bacillati</taxon>
        <taxon>Bacillota</taxon>
        <taxon>Bacilli</taxon>
        <taxon>Lactobacillales</taxon>
        <taxon>Aerococcaceae</taxon>
        <taxon>Aerococcus</taxon>
    </lineage>
</organism>
<dbReference type="InterPro" id="IPR050896">
    <property type="entry name" value="Mito_lipid_metab_GTPase"/>
</dbReference>
<evidence type="ECO:0000313" key="3">
    <source>
        <dbReference type="Proteomes" id="UP000070422"/>
    </source>
</evidence>
<dbReference type="CDD" id="cd01855">
    <property type="entry name" value="YqeH"/>
    <property type="match status" value="1"/>
</dbReference>
<gene>
    <name evidence="2" type="ORF">HMPREF3187_01357</name>
</gene>
<dbReference type="NCBIfam" id="TIGR03597">
    <property type="entry name" value="GTPase_YqeH"/>
    <property type="match status" value="1"/>
</dbReference>
<evidence type="ECO:0000259" key="1">
    <source>
        <dbReference type="PROSITE" id="PS51721"/>
    </source>
</evidence>
<dbReference type="Proteomes" id="UP000070422">
    <property type="component" value="Unassembled WGS sequence"/>
</dbReference>
<name>A0A133XUK0_9LACT</name>
<dbReference type="Pfam" id="PF01926">
    <property type="entry name" value="MMR_HSR1"/>
    <property type="match status" value="1"/>
</dbReference>
<dbReference type="InterPro" id="IPR030378">
    <property type="entry name" value="G_CP_dom"/>
</dbReference>
<dbReference type="InterPro" id="IPR019988">
    <property type="entry name" value="GTP-bd_ribosome_bgen_YqeH"/>
</dbReference>
<reference evidence="2 3" key="1">
    <citation type="submission" date="2016-01" db="EMBL/GenBank/DDBJ databases">
        <authorList>
            <person name="Oliw E.H."/>
        </authorList>
    </citation>
    <scope>NUCLEOTIDE SEQUENCE [LARGE SCALE GENOMIC DNA]</scope>
    <source>
        <strain evidence="2 3">KA00635</strain>
    </source>
</reference>
<dbReference type="GO" id="GO:0005525">
    <property type="term" value="F:GTP binding"/>
    <property type="evidence" value="ECO:0007669"/>
    <property type="project" value="InterPro"/>
</dbReference>
<protein>
    <submittedName>
        <fullName evidence="2">Ribosome biogenesis GTPase YqeH</fullName>
    </submittedName>
</protein>
<dbReference type="EMBL" id="LSCQ01000074">
    <property type="protein sequence ID" value="KXB34589.1"/>
    <property type="molecule type" value="Genomic_DNA"/>
</dbReference>
<dbReference type="InterPro" id="IPR006073">
    <property type="entry name" value="GTP-bd"/>
</dbReference>
<feature type="domain" description="CP-type G" evidence="1">
    <location>
        <begin position="55"/>
        <end position="232"/>
    </location>
</feature>
<dbReference type="OrthoDB" id="9773841at2"/>
<dbReference type="PROSITE" id="PS51721">
    <property type="entry name" value="G_CP"/>
    <property type="match status" value="1"/>
</dbReference>
<dbReference type="InterPro" id="IPR048422">
    <property type="entry name" value="NOA1/YqeH-like_C"/>
</dbReference>
<evidence type="ECO:0000313" key="2">
    <source>
        <dbReference type="EMBL" id="KXB34589.1"/>
    </source>
</evidence>
<dbReference type="STRING" id="87541.AWM71_05870"/>
<dbReference type="Gene3D" id="3.40.50.300">
    <property type="entry name" value="P-loop containing nucleotide triphosphate hydrolases"/>
    <property type="match status" value="1"/>
</dbReference>
<dbReference type="PANTHER" id="PTHR46434">
    <property type="entry name" value="GENETIC INTERACTOR OF PROHIBITINS 3, MITOCHONDRIAL"/>
    <property type="match status" value="1"/>
</dbReference>
<sequence>MTNQESYIDLRCIGCGAFLQTDHPKERGYTPNSAYQKGLETGDLYCQRCFKLRHYNTLDKVQMTAQEFLMSLNQLAEKDALIVNVVDVFDLAGSLLPGLQRFAGNNPIVLVANKVDLLPSSVKENKLIAWMKRYLKSQGIKVVGIFLTSAKKYRQMDELLDFINAHRKGRDVYVIGVTNVGKSTLINSLLKSRGLEGDVITTSYFPGTTLDVIEIPLDDHSKILDTPGVIQEGQMTSLLEAKALAQVLPKKMVKPRTYQLNPGQTLFLGGVARFDFEGMKRSGVTVYLSNALDIHRRKTEGADAFYQKHLGSLLTPPMGRQADWPELRRHAFTLKEAQDLAIAGLGWIHCPADSRVAVYVPKGIDVILRQPLI</sequence>
<accession>A0A133XUK0</accession>
<dbReference type="PANTHER" id="PTHR46434:SF1">
    <property type="entry name" value="GENETIC INTERACTOR OF PROHIBITINS 3, MITOCHONDRIAL"/>
    <property type="match status" value="1"/>
</dbReference>
<comment type="caution">
    <text evidence="2">The sequence shown here is derived from an EMBL/GenBank/DDBJ whole genome shotgun (WGS) entry which is preliminary data.</text>
</comment>
<dbReference type="Pfam" id="PF21516">
    <property type="entry name" value="YqeH-like_C"/>
    <property type="match status" value="1"/>
</dbReference>
<dbReference type="InterPro" id="IPR027417">
    <property type="entry name" value="P-loop_NTPase"/>
</dbReference>
<proteinExistence type="predicted"/>
<dbReference type="PATRIC" id="fig|87541.4.peg.1341"/>
<dbReference type="SUPFAM" id="SSF52540">
    <property type="entry name" value="P-loop containing nucleoside triphosphate hydrolases"/>
    <property type="match status" value="1"/>
</dbReference>